<feature type="compositionally biased region" description="Low complexity" evidence="2">
    <location>
        <begin position="163"/>
        <end position="185"/>
    </location>
</feature>
<feature type="region of interest" description="Disordered" evidence="2">
    <location>
        <begin position="157"/>
        <end position="192"/>
    </location>
</feature>
<feature type="compositionally biased region" description="Pro residues" evidence="2">
    <location>
        <begin position="308"/>
        <end position="331"/>
    </location>
</feature>
<dbReference type="InterPro" id="IPR036505">
    <property type="entry name" value="Amidase/PGRP_sf"/>
</dbReference>
<evidence type="ECO:0000313" key="7">
    <source>
        <dbReference type="Proteomes" id="UP001204746"/>
    </source>
</evidence>
<feature type="compositionally biased region" description="Low complexity" evidence="2">
    <location>
        <begin position="255"/>
        <end position="302"/>
    </location>
</feature>
<dbReference type="PANTHER" id="PTHR11022">
    <property type="entry name" value="PEPTIDOGLYCAN RECOGNITION PROTEIN"/>
    <property type="match status" value="1"/>
</dbReference>
<feature type="domain" description="Peptidoglycan recognition protein family" evidence="5">
    <location>
        <begin position="366"/>
        <end position="514"/>
    </location>
</feature>
<dbReference type="EMBL" id="JANIAA010000025">
    <property type="protein sequence ID" value="MCQ8192466.1"/>
    <property type="molecule type" value="Genomic_DNA"/>
</dbReference>
<comment type="similarity">
    <text evidence="1">Belongs to the N-acetylmuramoyl-L-alanine amidase 2 family.</text>
</comment>
<sequence>MRAYLASSIGVACTAALALPLALHPGPAHARTERTVAAGSTRSLPLRPPHSLVDGGPDRGVAAGRGDAAVERGVTASGVRPFSLVGVVWDRPSAALRGRAQVRTRAVGGTWSPWRELLPYGDEAPDPDSPEFRSARAHGGTAPLWVGASDAVQARVRPERTATADGRAAGAGSAGADGRAADSGSAGAGSAGAEVAALPSGLRLELIDPGEPPAPPPGPPPEPDRAALRALPGHPAHPALPAPTTGLPGKPSWEVSGSPAASRAPGASGASGSPGVSGVSGVSGASGASGVSGMSGASGVSAKQSSPTTPPAKPAPRPSVPVPVTTTPPPSALDTDTETETDTDTGSDTDTEAAKTNAARYSAPRPSIVTRAGWGADEKIRETGHVYSKTVKVAFIHHTVTGNNYSCSQAPSVLRGIYRYHVKSLGWRDYGYNFTIDKCGKIYEGRSGGVTKAVRGAHTLGFNTNSMGVAVLGTFTSKKPSAKAVKAVAKLTAWKLGLFKRNPRGTTHLVSGGGNKYKKGANVKLHVIAGHRDGFATECPGKRLYEKLGSVRKTAARLQGR</sequence>
<dbReference type="CDD" id="cd06583">
    <property type="entry name" value="PGRP"/>
    <property type="match status" value="1"/>
</dbReference>
<evidence type="ECO:0000259" key="4">
    <source>
        <dbReference type="SMART" id="SM00644"/>
    </source>
</evidence>
<name>A0ABT1V7E4_9ACTN</name>
<dbReference type="Gene3D" id="3.40.80.10">
    <property type="entry name" value="Peptidoglycan recognition protein-like"/>
    <property type="match status" value="1"/>
</dbReference>
<evidence type="ECO:0000256" key="1">
    <source>
        <dbReference type="ARBA" id="ARBA00007553"/>
    </source>
</evidence>
<evidence type="ECO:0000313" key="6">
    <source>
        <dbReference type="EMBL" id="MCQ8192466.1"/>
    </source>
</evidence>
<feature type="region of interest" description="Disordered" evidence="2">
    <location>
        <begin position="38"/>
        <end position="64"/>
    </location>
</feature>
<dbReference type="Proteomes" id="UP001204746">
    <property type="component" value="Unassembled WGS sequence"/>
</dbReference>
<feature type="region of interest" description="Disordered" evidence="2">
    <location>
        <begin position="205"/>
        <end position="362"/>
    </location>
</feature>
<keyword evidence="7" id="KW-1185">Reference proteome</keyword>
<feature type="signal peptide" evidence="3">
    <location>
        <begin position="1"/>
        <end position="30"/>
    </location>
</feature>
<proteinExistence type="inferred from homology"/>
<dbReference type="Pfam" id="PF01510">
    <property type="entry name" value="Amidase_2"/>
    <property type="match status" value="1"/>
</dbReference>
<evidence type="ECO:0000259" key="5">
    <source>
        <dbReference type="SMART" id="SM00701"/>
    </source>
</evidence>
<gene>
    <name evidence="6" type="ORF">NP777_30140</name>
</gene>
<feature type="domain" description="N-acetylmuramoyl-L-alanine amidase" evidence="4">
    <location>
        <begin position="379"/>
        <end position="541"/>
    </location>
</feature>
<organism evidence="6 7">
    <name type="scientific">Streptomyces rugosispiralis</name>
    <dbReference type="NCBI Taxonomy" id="2967341"/>
    <lineage>
        <taxon>Bacteria</taxon>
        <taxon>Bacillati</taxon>
        <taxon>Actinomycetota</taxon>
        <taxon>Actinomycetes</taxon>
        <taxon>Kitasatosporales</taxon>
        <taxon>Streptomycetaceae</taxon>
        <taxon>Streptomyces</taxon>
    </lineage>
</organism>
<reference evidence="6 7" key="1">
    <citation type="submission" date="2022-07" db="EMBL/GenBank/DDBJ databases">
        <authorList>
            <person name="Phongsopitanun W."/>
            <person name="Tanasupawat S."/>
        </authorList>
    </citation>
    <scope>NUCLEOTIDE SEQUENCE [LARGE SCALE GENOMIC DNA]</scope>
    <source>
        <strain evidence="6 7">RCU-064</strain>
    </source>
</reference>
<dbReference type="SUPFAM" id="SSF55846">
    <property type="entry name" value="N-acetylmuramoyl-L-alanine amidase-like"/>
    <property type="match status" value="1"/>
</dbReference>
<keyword evidence="3" id="KW-0732">Signal</keyword>
<dbReference type="PANTHER" id="PTHR11022:SF41">
    <property type="entry name" value="PEPTIDOGLYCAN-RECOGNITION PROTEIN LC-RELATED"/>
    <property type="match status" value="1"/>
</dbReference>
<feature type="compositionally biased region" description="Pro residues" evidence="2">
    <location>
        <begin position="210"/>
        <end position="221"/>
    </location>
</feature>
<evidence type="ECO:0000256" key="3">
    <source>
        <dbReference type="SAM" id="SignalP"/>
    </source>
</evidence>
<dbReference type="SMART" id="SM00644">
    <property type="entry name" value="Ami_2"/>
    <property type="match status" value="1"/>
</dbReference>
<dbReference type="InterPro" id="IPR006619">
    <property type="entry name" value="PGRP_domain_met/bac"/>
</dbReference>
<comment type="caution">
    <text evidence="6">The sequence shown here is derived from an EMBL/GenBank/DDBJ whole genome shotgun (WGS) entry which is preliminary data.</text>
</comment>
<feature type="region of interest" description="Disordered" evidence="2">
    <location>
        <begin position="113"/>
        <end position="137"/>
    </location>
</feature>
<dbReference type="SMART" id="SM00701">
    <property type="entry name" value="PGRP"/>
    <property type="match status" value="1"/>
</dbReference>
<feature type="compositionally biased region" description="Low complexity" evidence="2">
    <location>
        <begin position="53"/>
        <end position="64"/>
    </location>
</feature>
<dbReference type="InterPro" id="IPR002502">
    <property type="entry name" value="Amidase_domain"/>
</dbReference>
<dbReference type="InterPro" id="IPR015510">
    <property type="entry name" value="PGRP"/>
</dbReference>
<protein>
    <submittedName>
        <fullName evidence="6">Peptidoglycan recognition protein</fullName>
    </submittedName>
</protein>
<dbReference type="RefSeq" id="WP_256653327.1">
    <property type="nucleotide sequence ID" value="NZ_JANIAA010000025.1"/>
</dbReference>
<accession>A0ABT1V7E4</accession>
<feature type="compositionally biased region" description="Acidic residues" evidence="2">
    <location>
        <begin position="335"/>
        <end position="351"/>
    </location>
</feature>
<evidence type="ECO:0000256" key="2">
    <source>
        <dbReference type="SAM" id="MobiDB-lite"/>
    </source>
</evidence>
<feature type="chain" id="PRO_5046074418" evidence="3">
    <location>
        <begin position="31"/>
        <end position="561"/>
    </location>
</feature>
<feature type="compositionally biased region" description="Low complexity" evidence="2">
    <location>
        <begin position="228"/>
        <end position="248"/>
    </location>
</feature>